<dbReference type="VEuPathDB" id="FungiDB:HCDG_00133"/>
<dbReference type="OrthoDB" id="4185910at2759"/>
<name>C6H452_AJECH</name>
<feature type="region of interest" description="Disordered" evidence="1">
    <location>
        <begin position="163"/>
        <end position="183"/>
    </location>
</feature>
<dbReference type="Proteomes" id="UP000002624">
    <property type="component" value="Unassembled WGS sequence"/>
</dbReference>
<dbReference type="OMA" id="TIRVGEY"/>
<reference evidence="3" key="1">
    <citation type="submission" date="2009-05" db="EMBL/GenBank/DDBJ databases">
        <title>The genome sequence of Ajellomyces capsulatus strain H143.</title>
        <authorList>
            <person name="Champion M."/>
            <person name="Cuomo C.A."/>
            <person name="Ma L.-J."/>
            <person name="Henn M.R."/>
            <person name="Sil A."/>
            <person name="Goldman B."/>
            <person name="Young S.K."/>
            <person name="Kodira C.D."/>
            <person name="Zeng Q."/>
            <person name="Koehrsen M."/>
            <person name="Alvarado L."/>
            <person name="Berlin A.M."/>
            <person name="Borenstein D."/>
            <person name="Chen Z."/>
            <person name="Engels R."/>
            <person name="Freedman E."/>
            <person name="Gellesch M."/>
            <person name="Goldberg J."/>
            <person name="Griggs A."/>
            <person name="Gujja S."/>
            <person name="Heiman D.I."/>
            <person name="Hepburn T.A."/>
            <person name="Howarth C."/>
            <person name="Jen D."/>
            <person name="Larson L."/>
            <person name="Lewis B."/>
            <person name="Mehta T."/>
            <person name="Park D."/>
            <person name="Pearson M."/>
            <person name="Roberts A."/>
            <person name="Saif S."/>
            <person name="Shea T.D."/>
            <person name="Shenoy N."/>
            <person name="Sisk P."/>
            <person name="Stolte C."/>
            <person name="Sykes S."/>
            <person name="Walk T."/>
            <person name="White J."/>
            <person name="Yandava C."/>
            <person name="Klein B."/>
            <person name="McEwen J.G."/>
            <person name="Puccia R."/>
            <person name="Goldman G.H."/>
            <person name="Felipe M.S."/>
            <person name="Nino-Vega G."/>
            <person name="San-Blas G."/>
            <person name="Taylor J.W."/>
            <person name="Mendoza L."/>
            <person name="Galagan J.E."/>
            <person name="Nusbaum C."/>
            <person name="Birren B.W."/>
        </authorList>
    </citation>
    <scope>NUCLEOTIDE SEQUENCE [LARGE SCALE GENOMIC DNA]</scope>
    <source>
        <strain evidence="3">H143</strain>
    </source>
</reference>
<evidence type="ECO:0000313" key="2">
    <source>
        <dbReference type="EMBL" id="EER44554.1"/>
    </source>
</evidence>
<dbReference type="STRING" id="544712.C6H452"/>
<feature type="compositionally biased region" description="Low complexity" evidence="1">
    <location>
        <begin position="163"/>
        <end position="175"/>
    </location>
</feature>
<dbReference type="AlphaFoldDB" id="C6H452"/>
<evidence type="ECO:0000256" key="1">
    <source>
        <dbReference type="SAM" id="MobiDB-lite"/>
    </source>
</evidence>
<evidence type="ECO:0000313" key="3">
    <source>
        <dbReference type="Proteomes" id="UP000002624"/>
    </source>
</evidence>
<accession>C6H452</accession>
<dbReference type="HOGENOM" id="CLU_058272_0_0_1"/>
<sequence>MPNSSQNIGGHVHSPRASATSKPPSPALPPPTQQISPIPAFYFYRENGVAVPLIALDELPAWLRIGREDWFRPEWQQYMSPVNDQSTIRVGEYEVFAKWGGAVYQLPMWRLVGERNYEAGDGAAAGAGWEVDASERRGGEVMFHLDRGNGYDSVADARVVDNGYSNGEGNSSGYTEEGRTGDRNAVWDEDGEQIADREVNREGGVQDIQNAPLFLPAGVSNCTCDGGAEEGFSYFNLPFSRNDHNQFYSYQPLYQQHSSPHQQTSMSHTPLTWAPELCRSLSNNSYNSANQNLLHSLASNTDTETSLSSWSSFDAPQPVFNVPIIPRAPLGLGLTKSAPSYVFWGPHPADFRAWPAGTADGNSSVRSV</sequence>
<feature type="region of interest" description="Disordered" evidence="1">
    <location>
        <begin position="1"/>
        <end position="31"/>
    </location>
</feature>
<dbReference type="EMBL" id="GG692419">
    <property type="protein sequence ID" value="EER44554.1"/>
    <property type="molecule type" value="Genomic_DNA"/>
</dbReference>
<protein>
    <submittedName>
        <fullName evidence="2">Uncharacterized protein</fullName>
    </submittedName>
</protein>
<organism evidence="2 3">
    <name type="scientific">Ajellomyces capsulatus (strain H143)</name>
    <name type="common">Darling's disease fungus</name>
    <name type="synonym">Histoplasma capsulatum</name>
    <dbReference type="NCBI Taxonomy" id="544712"/>
    <lineage>
        <taxon>Eukaryota</taxon>
        <taxon>Fungi</taxon>
        <taxon>Dikarya</taxon>
        <taxon>Ascomycota</taxon>
        <taxon>Pezizomycotina</taxon>
        <taxon>Eurotiomycetes</taxon>
        <taxon>Eurotiomycetidae</taxon>
        <taxon>Onygenales</taxon>
        <taxon>Ajellomycetaceae</taxon>
        <taxon>Histoplasma</taxon>
    </lineage>
</organism>
<proteinExistence type="predicted"/>
<gene>
    <name evidence="2" type="ORF">HCDG_00133</name>
</gene>